<dbReference type="GO" id="GO:0016652">
    <property type="term" value="F:oxidoreductase activity, acting on NAD(P)H as acceptor"/>
    <property type="evidence" value="ECO:0007669"/>
    <property type="project" value="UniProtKB-UniRule"/>
</dbReference>
<comment type="caution">
    <text evidence="8">The sequence shown here is derived from an EMBL/GenBank/DDBJ whole genome shotgun (WGS) entry which is preliminary data.</text>
</comment>
<keyword evidence="2 6" id="KW-0288">FMN</keyword>
<dbReference type="PANTHER" id="PTHR43741:SF7">
    <property type="entry name" value="FMN-DEPENDENT NADH:QUINONE OXIDOREDUCTASE"/>
    <property type="match status" value="1"/>
</dbReference>
<comment type="cofactor">
    <cofactor evidence="6">
        <name>FMN</name>
        <dbReference type="ChEBI" id="CHEBI:58210"/>
    </cofactor>
    <text evidence="6">Binds 1 FMN per subunit.</text>
</comment>
<evidence type="ECO:0000256" key="1">
    <source>
        <dbReference type="ARBA" id="ARBA00022630"/>
    </source>
</evidence>
<dbReference type="GO" id="GO:0010181">
    <property type="term" value="F:FMN binding"/>
    <property type="evidence" value="ECO:0007669"/>
    <property type="project" value="UniProtKB-UniRule"/>
</dbReference>
<comment type="subunit">
    <text evidence="6">Homodimer.</text>
</comment>
<organism evidence="8 9">
    <name type="scientific">Floricoccus tropicus</name>
    <dbReference type="NCBI Taxonomy" id="1859473"/>
    <lineage>
        <taxon>Bacteria</taxon>
        <taxon>Bacillati</taxon>
        <taxon>Bacillota</taxon>
        <taxon>Bacilli</taxon>
        <taxon>Lactobacillales</taxon>
        <taxon>Streptococcaceae</taxon>
        <taxon>Floricoccus</taxon>
    </lineage>
</organism>
<proteinExistence type="inferred from homology"/>
<evidence type="ECO:0000256" key="4">
    <source>
        <dbReference type="ARBA" id="ARBA00023027"/>
    </source>
</evidence>
<dbReference type="SUPFAM" id="SSF52218">
    <property type="entry name" value="Flavoproteins"/>
    <property type="match status" value="1"/>
</dbReference>
<dbReference type="GO" id="GO:0009055">
    <property type="term" value="F:electron transfer activity"/>
    <property type="evidence" value="ECO:0007669"/>
    <property type="project" value="UniProtKB-UniRule"/>
</dbReference>
<dbReference type="InterPro" id="IPR029039">
    <property type="entry name" value="Flavoprotein-like_sf"/>
</dbReference>
<keyword evidence="3 6" id="KW-0560">Oxidoreductase</keyword>
<dbReference type="Gene3D" id="3.40.50.360">
    <property type="match status" value="1"/>
</dbReference>
<dbReference type="OrthoDB" id="9805013at2"/>
<keyword evidence="9" id="KW-1185">Reference proteome</keyword>
<dbReference type="EC" id="1.7.1.17" evidence="6"/>
<dbReference type="Pfam" id="PF02525">
    <property type="entry name" value="Flavodoxin_2"/>
    <property type="match status" value="1"/>
</dbReference>
<dbReference type="RefSeq" id="WP_070792024.1">
    <property type="nucleotide sequence ID" value="NZ_MKIR01000012.1"/>
</dbReference>
<dbReference type="InterPro" id="IPR050104">
    <property type="entry name" value="FMN-dep_NADH:Q_OxRdtase_AzoR1"/>
</dbReference>
<evidence type="ECO:0000256" key="2">
    <source>
        <dbReference type="ARBA" id="ARBA00022643"/>
    </source>
</evidence>
<evidence type="ECO:0000256" key="3">
    <source>
        <dbReference type="ARBA" id="ARBA00023002"/>
    </source>
</evidence>
<sequence>MANVLAIKGHPLDGENSKSMKVFEEFLKTYEETNPNDEITVVELYNEDFPEIDLDIMSGWGALQSGAAFTDLSEDQQAKIARFNESTEQFVNADKVIVANGLWNLNIPTRLKAWFDTINVAGKTFKYTAEGPVGLADGKKVVHIQANGGVYGGEDPASQYVKTIFNFIGIDDLQQVFIEGADYDPARTEEIINNAVEKAVAIAKEF</sequence>
<dbReference type="InterPro" id="IPR003680">
    <property type="entry name" value="Flavodoxin_fold"/>
</dbReference>
<keyword evidence="1 6" id="KW-0285">Flavoprotein</keyword>
<feature type="domain" description="Flavodoxin-like fold" evidence="7">
    <location>
        <begin position="3"/>
        <end position="200"/>
    </location>
</feature>
<comment type="caution">
    <text evidence="6">Lacks conserved residue(s) required for the propagation of feature annotation.</text>
</comment>
<comment type="catalytic activity">
    <reaction evidence="5">
        <text>N,N-dimethyl-1,4-phenylenediamine + anthranilate + 2 NAD(+) = 2-(4-dimethylaminophenyl)diazenylbenzoate + 2 NADH + 2 H(+)</text>
        <dbReference type="Rhea" id="RHEA:55872"/>
        <dbReference type="ChEBI" id="CHEBI:15378"/>
        <dbReference type="ChEBI" id="CHEBI:15783"/>
        <dbReference type="ChEBI" id="CHEBI:16567"/>
        <dbReference type="ChEBI" id="CHEBI:57540"/>
        <dbReference type="ChEBI" id="CHEBI:57945"/>
        <dbReference type="ChEBI" id="CHEBI:71579"/>
        <dbReference type="EC" id="1.7.1.17"/>
    </reaction>
    <physiologicalReaction direction="right-to-left" evidence="5">
        <dbReference type="Rhea" id="RHEA:55874"/>
    </physiologicalReaction>
</comment>
<dbReference type="EMBL" id="MKIR01000012">
    <property type="protein sequence ID" value="OFI49507.1"/>
    <property type="molecule type" value="Genomic_DNA"/>
</dbReference>
<evidence type="ECO:0000313" key="9">
    <source>
        <dbReference type="Proteomes" id="UP000178622"/>
    </source>
</evidence>
<comment type="similarity">
    <text evidence="6">Belongs to the azoreductase type 1 family.</text>
</comment>
<accession>A0A1E8GMX2</accession>
<evidence type="ECO:0000313" key="8">
    <source>
        <dbReference type="EMBL" id="OFI49507.1"/>
    </source>
</evidence>
<keyword evidence="4 6" id="KW-0520">NAD</keyword>
<name>A0A1E8GMX2_9LACT</name>
<evidence type="ECO:0000256" key="5">
    <source>
        <dbReference type="ARBA" id="ARBA00048542"/>
    </source>
</evidence>
<reference evidence="9" key="1">
    <citation type="submission" date="2016-09" db="EMBL/GenBank/DDBJ databases">
        <title>Draft genome sequence of a novel species of the family Streptococcaceae isolated from flowers.</title>
        <authorList>
            <person name="Chuah L.-O."/>
            <person name="Yap K.-P."/>
            <person name="Thong K.L."/>
            <person name="Liong M.T."/>
            <person name="Ahmad R."/>
            <person name="Rusul G."/>
        </authorList>
    </citation>
    <scope>NUCLEOTIDE SEQUENCE [LARGE SCALE GENOMIC DNA]</scope>
    <source>
        <strain evidence="9">DF1</strain>
    </source>
</reference>
<dbReference type="GO" id="GO:0016655">
    <property type="term" value="F:oxidoreductase activity, acting on NAD(P)H, quinone or similar compound as acceptor"/>
    <property type="evidence" value="ECO:0007669"/>
    <property type="project" value="InterPro"/>
</dbReference>
<evidence type="ECO:0000256" key="6">
    <source>
        <dbReference type="HAMAP-Rule" id="MF_01216"/>
    </source>
</evidence>
<comment type="catalytic activity">
    <reaction evidence="6">
        <text>2 a quinone + NADH + H(+) = 2 a 1,4-benzosemiquinone + NAD(+)</text>
        <dbReference type="Rhea" id="RHEA:65952"/>
        <dbReference type="ChEBI" id="CHEBI:15378"/>
        <dbReference type="ChEBI" id="CHEBI:57540"/>
        <dbReference type="ChEBI" id="CHEBI:57945"/>
        <dbReference type="ChEBI" id="CHEBI:132124"/>
        <dbReference type="ChEBI" id="CHEBI:134225"/>
    </reaction>
</comment>
<evidence type="ECO:0000259" key="7">
    <source>
        <dbReference type="Pfam" id="PF02525"/>
    </source>
</evidence>
<dbReference type="HAMAP" id="MF_01216">
    <property type="entry name" value="Azoreductase_type1"/>
    <property type="match status" value="1"/>
</dbReference>
<gene>
    <name evidence="6" type="primary">azoR</name>
    <name evidence="8" type="ORF">BG261_02700</name>
</gene>
<feature type="binding site" evidence="6">
    <location>
        <begin position="17"/>
        <end position="19"/>
    </location>
    <ligand>
        <name>FMN</name>
        <dbReference type="ChEBI" id="CHEBI:58210"/>
    </ligand>
</feature>
<dbReference type="AlphaFoldDB" id="A0A1E8GMX2"/>
<comment type="function">
    <text evidence="6">Also exhibits azoreductase activity. Catalyzes the reductive cleavage of the azo bond in aromatic azo compounds to the corresponding amines.</text>
</comment>
<dbReference type="EC" id="1.6.5.-" evidence="6"/>
<comment type="function">
    <text evidence="6">Quinone reductase that provides resistance to thiol-specific stress caused by electrophilic quinones.</text>
</comment>
<protein>
    <recommendedName>
        <fullName evidence="6">FMN dependent NADH:quinone oxidoreductase</fullName>
        <ecNumber evidence="6">1.6.5.-</ecNumber>
    </recommendedName>
    <alternativeName>
        <fullName evidence="6">Azo-dye reductase</fullName>
    </alternativeName>
    <alternativeName>
        <fullName evidence="6">FMN-dependent NADH-azo compound oxidoreductase</fullName>
    </alternativeName>
    <alternativeName>
        <fullName evidence="6">FMN-dependent NADH-azoreductase</fullName>
        <ecNumber evidence="6">1.7.1.17</ecNumber>
    </alternativeName>
</protein>
<dbReference type="InterPro" id="IPR023048">
    <property type="entry name" value="NADH:quinone_OxRdtase_FMN_depd"/>
</dbReference>
<dbReference type="Proteomes" id="UP000178622">
    <property type="component" value="Unassembled WGS sequence"/>
</dbReference>
<dbReference type="STRING" id="1859473.BG261_02700"/>
<dbReference type="PANTHER" id="PTHR43741">
    <property type="entry name" value="FMN-DEPENDENT NADH-AZOREDUCTASE 1"/>
    <property type="match status" value="1"/>
</dbReference>